<dbReference type="InterPro" id="IPR029033">
    <property type="entry name" value="His_PPase_superfam"/>
</dbReference>
<dbReference type="PANTHER" id="PTHR11567">
    <property type="entry name" value="ACID PHOSPHATASE-RELATED"/>
    <property type="match status" value="1"/>
</dbReference>
<evidence type="ECO:0000256" key="5">
    <source>
        <dbReference type="ARBA" id="ARBA00022801"/>
    </source>
</evidence>
<comment type="similarity">
    <text evidence="2">Belongs to the histidine acid phosphatase family.</text>
</comment>
<dbReference type="InterPro" id="IPR033379">
    <property type="entry name" value="Acid_Pase_AS"/>
</dbReference>
<feature type="chain" id="PRO_5026831009" description="acid phosphatase" evidence="8">
    <location>
        <begin position="20"/>
        <end position="380"/>
    </location>
</feature>
<dbReference type="PROSITE" id="PS00616">
    <property type="entry name" value="HIS_ACID_PHOSPHAT_1"/>
    <property type="match status" value="1"/>
</dbReference>
<evidence type="ECO:0000256" key="2">
    <source>
        <dbReference type="ARBA" id="ARBA00005375"/>
    </source>
</evidence>
<evidence type="ECO:0000256" key="1">
    <source>
        <dbReference type="ARBA" id="ARBA00000032"/>
    </source>
</evidence>
<dbReference type="RefSeq" id="XP_030756856.1">
    <property type="nucleotide sequence ID" value="XM_030900996.1"/>
</dbReference>
<sequence>MSGLLVVTILLGLCTIFAASRESTLELVHVLFRHGNRNPDQSSLYESDPFYNESFYREGYGQLTNEGKRTEYELGNLLRRRYNDFLGQEWNINYLNVRSTDTNRTKMSALLVVGALYPPRRRDVWLPPLNWQPIPYNYKSVENDKELFPFYTCSNFYTDLYALIGSEPYSSYIQDRYGEAFEILEENTGTSSINIFTASYLYNGMVVQQEIGYPLEAWTSSVYPEPLNSAAVDCYYLYTNTTSLRRTVSGYLLKKILADTESKINGTITPSTRKVFLYSAHDLNVGTFLLSLELYKLVETPPYGSHVLIELHKVRGVYGIRLFYQNYKQRNPIPLKLPNCDYFCPYDQFYEQVSYLIPDDEDCVTSESETTTVFSLPIGL</sequence>
<dbReference type="InterPro" id="IPR000560">
    <property type="entry name" value="His_Pase_clade-2"/>
</dbReference>
<keyword evidence="6" id="KW-1015">Disulfide bond</keyword>
<dbReference type="InterPro" id="IPR050645">
    <property type="entry name" value="Histidine_acid_phosphatase"/>
</dbReference>
<organism evidence="9 10">
    <name type="scientific">Sitophilus oryzae</name>
    <name type="common">Rice weevil</name>
    <name type="synonym">Curculio oryzae</name>
    <dbReference type="NCBI Taxonomy" id="7048"/>
    <lineage>
        <taxon>Eukaryota</taxon>
        <taxon>Metazoa</taxon>
        <taxon>Ecdysozoa</taxon>
        <taxon>Arthropoda</taxon>
        <taxon>Hexapoda</taxon>
        <taxon>Insecta</taxon>
        <taxon>Pterygota</taxon>
        <taxon>Neoptera</taxon>
        <taxon>Endopterygota</taxon>
        <taxon>Coleoptera</taxon>
        <taxon>Polyphaga</taxon>
        <taxon>Cucujiformia</taxon>
        <taxon>Curculionidae</taxon>
        <taxon>Dryophthorinae</taxon>
        <taxon>Sitophilus</taxon>
    </lineage>
</organism>
<keyword evidence="7" id="KW-0325">Glycoprotein</keyword>
<dbReference type="GO" id="GO:0003993">
    <property type="term" value="F:acid phosphatase activity"/>
    <property type="evidence" value="ECO:0007669"/>
    <property type="project" value="UniProtKB-EC"/>
</dbReference>
<dbReference type="AlphaFoldDB" id="A0A6J2Y0N0"/>
<feature type="signal peptide" evidence="8">
    <location>
        <begin position="1"/>
        <end position="19"/>
    </location>
</feature>
<dbReference type="GeneID" id="115882758"/>
<protein>
    <recommendedName>
        <fullName evidence="3">acid phosphatase</fullName>
        <ecNumber evidence="3">3.1.3.2</ecNumber>
    </recommendedName>
</protein>
<evidence type="ECO:0000313" key="10">
    <source>
        <dbReference type="RefSeq" id="XP_030756856.1"/>
    </source>
</evidence>
<dbReference type="PANTHER" id="PTHR11567:SF211">
    <property type="entry name" value="PROSTATIC ACID PHOSPHATASE"/>
    <property type="match status" value="1"/>
</dbReference>
<dbReference type="Pfam" id="PF00328">
    <property type="entry name" value="His_Phos_2"/>
    <property type="match status" value="1"/>
</dbReference>
<keyword evidence="9" id="KW-1185">Reference proteome</keyword>
<dbReference type="InParanoid" id="A0A6J2Y0N0"/>
<evidence type="ECO:0000256" key="4">
    <source>
        <dbReference type="ARBA" id="ARBA00022729"/>
    </source>
</evidence>
<dbReference type="OrthoDB" id="10257284at2759"/>
<dbReference type="SUPFAM" id="SSF53254">
    <property type="entry name" value="Phosphoglycerate mutase-like"/>
    <property type="match status" value="1"/>
</dbReference>
<accession>A0A6J2Y0N0</accession>
<evidence type="ECO:0000256" key="8">
    <source>
        <dbReference type="SAM" id="SignalP"/>
    </source>
</evidence>
<evidence type="ECO:0000313" key="9">
    <source>
        <dbReference type="Proteomes" id="UP000504635"/>
    </source>
</evidence>
<proteinExistence type="inferred from homology"/>
<reference evidence="10" key="1">
    <citation type="submission" date="2025-08" db="UniProtKB">
        <authorList>
            <consortium name="RefSeq"/>
        </authorList>
    </citation>
    <scope>IDENTIFICATION</scope>
    <source>
        <tissue evidence="10">Gonads</tissue>
    </source>
</reference>
<evidence type="ECO:0000256" key="6">
    <source>
        <dbReference type="ARBA" id="ARBA00023157"/>
    </source>
</evidence>
<dbReference type="Proteomes" id="UP000504635">
    <property type="component" value="Unplaced"/>
</dbReference>
<keyword evidence="5" id="KW-0378">Hydrolase</keyword>
<name>A0A6J2Y0N0_SITOR</name>
<keyword evidence="4 8" id="KW-0732">Signal</keyword>
<evidence type="ECO:0000256" key="3">
    <source>
        <dbReference type="ARBA" id="ARBA00012646"/>
    </source>
</evidence>
<gene>
    <name evidence="10" type="primary">LOC115882758</name>
</gene>
<dbReference type="EC" id="3.1.3.2" evidence="3"/>
<dbReference type="KEGG" id="soy:115882758"/>
<dbReference type="CDD" id="cd07061">
    <property type="entry name" value="HP_HAP_like"/>
    <property type="match status" value="1"/>
</dbReference>
<comment type="catalytic activity">
    <reaction evidence="1">
        <text>a phosphate monoester + H2O = an alcohol + phosphate</text>
        <dbReference type="Rhea" id="RHEA:15017"/>
        <dbReference type="ChEBI" id="CHEBI:15377"/>
        <dbReference type="ChEBI" id="CHEBI:30879"/>
        <dbReference type="ChEBI" id="CHEBI:43474"/>
        <dbReference type="ChEBI" id="CHEBI:67140"/>
        <dbReference type="EC" id="3.1.3.2"/>
    </reaction>
</comment>
<dbReference type="Gene3D" id="3.40.50.1240">
    <property type="entry name" value="Phosphoglycerate mutase-like"/>
    <property type="match status" value="1"/>
</dbReference>
<evidence type="ECO:0000256" key="7">
    <source>
        <dbReference type="ARBA" id="ARBA00023180"/>
    </source>
</evidence>